<name>A0A0A9FD74_ARUDO</name>
<evidence type="ECO:0000313" key="1">
    <source>
        <dbReference type="EMBL" id="JAE09144.1"/>
    </source>
</evidence>
<reference evidence="1" key="1">
    <citation type="submission" date="2014-09" db="EMBL/GenBank/DDBJ databases">
        <authorList>
            <person name="Magalhaes I.L.F."/>
            <person name="Oliveira U."/>
            <person name="Santos F.R."/>
            <person name="Vidigal T.H.D.A."/>
            <person name="Brescovit A.D."/>
            <person name="Santos A.J."/>
        </authorList>
    </citation>
    <scope>NUCLEOTIDE SEQUENCE</scope>
    <source>
        <tissue evidence="1">Shoot tissue taken approximately 20 cm above the soil surface</tissue>
    </source>
</reference>
<accession>A0A0A9FD74</accession>
<sequence>MKQPARWLMNRGDYRLPILSYVM</sequence>
<proteinExistence type="predicted"/>
<dbReference type="EMBL" id="GBRH01188752">
    <property type="protein sequence ID" value="JAE09144.1"/>
    <property type="molecule type" value="Transcribed_RNA"/>
</dbReference>
<protein>
    <submittedName>
        <fullName evidence="1">Uncharacterized protein</fullName>
    </submittedName>
</protein>
<reference evidence="1" key="2">
    <citation type="journal article" date="2015" name="Data Brief">
        <title>Shoot transcriptome of the giant reed, Arundo donax.</title>
        <authorList>
            <person name="Barrero R.A."/>
            <person name="Guerrero F.D."/>
            <person name="Moolhuijzen P."/>
            <person name="Goolsby J.A."/>
            <person name="Tidwell J."/>
            <person name="Bellgard S.E."/>
            <person name="Bellgard M.I."/>
        </authorList>
    </citation>
    <scope>NUCLEOTIDE SEQUENCE</scope>
    <source>
        <tissue evidence="1">Shoot tissue taken approximately 20 cm above the soil surface</tissue>
    </source>
</reference>
<dbReference type="AlphaFoldDB" id="A0A0A9FD74"/>
<organism evidence="1">
    <name type="scientific">Arundo donax</name>
    <name type="common">Giant reed</name>
    <name type="synonym">Donax arundinaceus</name>
    <dbReference type="NCBI Taxonomy" id="35708"/>
    <lineage>
        <taxon>Eukaryota</taxon>
        <taxon>Viridiplantae</taxon>
        <taxon>Streptophyta</taxon>
        <taxon>Embryophyta</taxon>
        <taxon>Tracheophyta</taxon>
        <taxon>Spermatophyta</taxon>
        <taxon>Magnoliopsida</taxon>
        <taxon>Liliopsida</taxon>
        <taxon>Poales</taxon>
        <taxon>Poaceae</taxon>
        <taxon>PACMAD clade</taxon>
        <taxon>Arundinoideae</taxon>
        <taxon>Arundineae</taxon>
        <taxon>Arundo</taxon>
    </lineage>
</organism>